<comment type="subcellular location">
    <subcellularLocation>
        <location evidence="6">Cytoplasm</location>
    </subcellularLocation>
</comment>
<evidence type="ECO:0000313" key="8">
    <source>
        <dbReference type="EMBL" id="EUJ25982.1"/>
    </source>
</evidence>
<dbReference type="Pfam" id="PF13083">
    <property type="entry name" value="KH_KhpA-B"/>
    <property type="match status" value="1"/>
</dbReference>
<dbReference type="Gene3D" id="3.30.30.80">
    <property type="entry name" value="probable RNA-binding protein from clostridium symbiosum atcc 14940"/>
    <property type="match status" value="1"/>
</dbReference>
<feature type="domain" description="R3H" evidence="7">
    <location>
        <begin position="139"/>
        <end position="205"/>
    </location>
</feature>
<dbReference type="SMART" id="SM00393">
    <property type="entry name" value="R3H"/>
    <property type="match status" value="1"/>
</dbReference>
<dbReference type="InterPro" id="IPR001374">
    <property type="entry name" value="R3H_dom"/>
</dbReference>
<keyword evidence="3 6" id="KW-0133">Cell shape</keyword>
<accession>A0ABP3AW00</accession>
<dbReference type="PANTHER" id="PTHR35800:SF1">
    <property type="entry name" value="RNA-BINDING PROTEIN KHPB"/>
    <property type="match status" value="1"/>
</dbReference>
<evidence type="ECO:0000256" key="3">
    <source>
        <dbReference type="ARBA" id="ARBA00022960"/>
    </source>
</evidence>
<dbReference type="InterPro" id="IPR039247">
    <property type="entry name" value="KhpB"/>
</dbReference>
<name>A0ABP3AW00_9LIST</name>
<organism evidence="8 9">
    <name type="scientific">Listeria floridensis FSL S10-1187</name>
    <dbReference type="NCBI Taxonomy" id="1265817"/>
    <lineage>
        <taxon>Bacteria</taxon>
        <taxon>Bacillati</taxon>
        <taxon>Bacillota</taxon>
        <taxon>Bacilli</taxon>
        <taxon>Bacillales</taxon>
        <taxon>Listeriaceae</taxon>
        <taxon>Listeria</taxon>
    </lineage>
</organism>
<dbReference type="InterPro" id="IPR032782">
    <property type="entry name" value="KhpB_N"/>
</dbReference>
<comment type="subunit">
    <text evidence="6">Forms a complex with KhpA.</text>
</comment>
<dbReference type="Pfam" id="PF14804">
    <property type="entry name" value="Jag_N"/>
    <property type="match status" value="1"/>
</dbReference>
<dbReference type="InterPro" id="IPR034079">
    <property type="entry name" value="R3H_KhpB"/>
</dbReference>
<protein>
    <recommendedName>
        <fullName evidence="6">RNA-binding protein KhpB</fullName>
    </recommendedName>
    <alternativeName>
        <fullName evidence="6">RNA-binding protein EloR</fullName>
    </alternativeName>
</protein>
<evidence type="ECO:0000256" key="6">
    <source>
        <dbReference type="HAMAP-Rule" id="MF_00867"/>
    </source>
</evidence>
<dbReference type="InterPro" id="IPR036867">
    <property type="entry name" value="R3H_dom_sf"/>
</dbReference>
<sequence>MRDITAQGQTVEEAIQNGLKELKLEPEQVEVEIMDEGKKGIFGIGSRLAMVKVIEKENGVQIATDYIQDIAEKMGAKISIEVKEEGKDTFIQISGENLGVLIGKHGQTLNSLQYLTQLIANKRTEQFRNIFINVGDYRERRYETLSGLAEKMAGKALKTRSAVHLEPMPSFERKIIHAILSENKKIETHSEGRDPYRYVVIKPAR</sequence>
<comment type="similarity">
    <text evidence="6">Belongs to the KhpB RNA-binding protein family.</text>
</comment>
<dbReference type="RefSeq" id="WP_036098402.1">
    <property type="nucleotide sequence ID" value="NZ_AODF01000040.1"/>
</dbReference>
<comment type="caution">
    <text evidence="6">Lacks conserved residue(s) required for the propagation of feature annotation.</text>
</comment>
<evidence type="ECO:0000256" key="2">
    <source>
        <dbReference type="ARBA" id="ARBA00022884"/>
    </source>
</evidence>
<evidence type="ECO:0000256" key="4">
    <source>
        <dbReference type="ARBA" id="ARBA00023186"/>
    </source>
</evidence>
<comment type="caution">
    <text evidence="8">The sequence shown here is derived from an EMBL/GenBank/DDBJ whole genome shotgun (WGS) entry which is preliminary data.</text>
</comment>
<evidence type="ECO:0000313" key="9">
    <source>
        <dbReference type="Proteomes" id="UP000019249"/>
    </source>
</evidence>
<dbReference type="Proteomes" id="UP000019249">
    <property type="component" value="Unassembled WGS sequence"/>
</dbReference>
<keyword evidence="1 6" id="KW-0963">Cytoplasm</keyword>
<dbReference type="HAMAP" id="MF_00867">
    <property type="entry name" value="KhpB"/>
    <property type="match status" value="1"/>
</dbReference>
<dbReference type="InterPro" id="IPR038008">
    <property type="entry name" value="Jag_KH"/>
</dbReference>
<proteinExistence type="inferred from homology"/>
<dbReference type="InterPro" id="IPR015946">
    <property type="entry name" value="KH_dom-like_a/b"/>
</dbReference>
<keyword evidence="9" id="KW-1185">Reference proteome</keyword>
<dbReference type="EMBL" id="AODF01000040">
    <property type="protein sequence ID" value="EUJ25982.1"/>
    <property type="molecule type" value="Genomic_DNA"/>
</dbReference>
<dbReference type="SUPFAM" id="SSF82708">
    <property type="entry name" value="R3H domain"/>
    <property type="match status" value="1"/>
</dbReference>
<dbReference type="InterPro" id="IPR038247">
    <property type="entry name" value="Jag_N_dom_sf"/>
</dbReference>
<dbReference type="PROSITE" id="PS51061">
    <property type="entry name" value="R3H"/>
    <property type="match status" value="1"/>
</dbReference>
<comment type="function">
    <text evidence="6">A probable RNA chaperone. Forms a complex with KhpA which binds to cellular RNA and controls its expression. Plays a role in peptidoglycan (PG) homeostasis and cell length regulation.</text>
</comment>
<dbReference type="PANTHER" id="PTHR35800">
    <property type="entry name" value="PROTEIN JAG"/>
    <property type="match status" value="1"/>
</dbReference>
<reference evidence="8 9" key="1">
    <citation type="journal article" date="2014" name="Int. J. Syst. Evol. Microbiol.">
        <title>Listeria floridensis sp. nov., Listeria aquatica sp. nov., Listeria cornellensis sp. nov., Listeria riparia sp. nov. and Listeria grandensis sp. nov., from agricultural and natural environments.</title>
        <authorList>
            <person name="den Bakker H.C."/>
            <person name="Warchocki S."/>
            <person name="Wright E.M."/>
            <person name="Allred A.F."/>
            <person name="Ahlstrom C."/>
            <person name="Manuel C.S."/>
            <person name="Stasiewicz M.J."/>
            <person name="Burrell A."/>
            <person name="Roof S."/>
            <person name="Strawn L."/>
            <person name="Fortes E.D."/>
            <person name="Nightingale K.K."/>
            <person name="Kephart D."/>
            <person name="Wiedmann M."/>
        </authorList>
    </citation>
    <scope>NUCLEOTIDE SEQUENCE [LARGE SCALE GENOMIC DNA]</scope>
    <source>
        <strain evidence="8 9">FSL S10-1187</strain>
    </source>
</reference>
<evidence type="ECO:0000256" key="5">
    <source>
        <dbReference type="ARBA" id="ARBA00023316"/>
    </source>
</evidence>
<dbReference type="Pfam" id="PF01424">
    <property type="entry name" value="R3H"/>
    <property type="match status" value="1"/>
</dbReference>
<dbReference type="CDD" id="cd02414">
    <property type="entry name" value="KH-II_Jag"/>
    <property type="match status" value="1"/>
</dbReference>
<gene>
    <name evidence="6" type="primary">khpB</name>
    <name evidence="6" type="synonym">eloR</name>
    <name evidence="8" type="ORF">MFLO_14542</name>
</gene>
<dbReference type="Gene3D" id="3.30.1370.50">
    <property type="entry name" value="R3H-like domain"/>
    <property type="match status" value="1"/>
</dbReference>
<keyword evidence="2 6" id="KW-0694">RNA-binding</keyword>
<comment type="domain">
    <text evidence="6">Has an N-terminal Jag-N domain and 2 RNA-binding domains (KH and R3H).</text>
</comment>
<keyword evidence="5 6" id="KW-0961">Cell wall biogenesis/degradation</keyword>
<keyword evidence="4 6" id="KW-0143">Chaperone</keyword>
<dbReference type="CDD" id="cd02644">
    <property type="entry name" value="R3H_jag"/>
    <property type="match status" value="1"/>
</dbReference>
<dbReference type="Gene3D" id="3.30.300.20">
    <property type="match status" value="1"/>
</dbReference>
<evidence type="ECO:0000256" key="1">
    <source>
        <dbReference type="ARBA" id="ARBA00022490"/>
    </source>
</evidence>
<evidence type="ECO:0000259" key="7">
    <source>
        <dbReference type="PROSITE" id="PS51061"/>
    </source>
</evidence>
<dbReference type="SMART" id="SM01245">
    <property type="entry name" value="Jag_N"/>
    <property type="match status" value="1"/>
</dbReference>
<dbReference type="NCBIfam" id="NF041568">
    <property type="entry name" value="Jag_EloR"/>
    <property type="match status" value="1"/>
</dbReference>